<dbReference type="Pfam" id="PF01436">
    <property type="entry name" value="NHL"/>
    <property type="match status" value="2"/>
</dbReference>
<dbReference type="EMBL" id="LWCA01000682">
    <property type="protein sequence ID" value="OAF67356.1"/>
    <property type="molecule type" value="Genomic_DNA"/>
</dbReference>
<feature type="repeat" description="Filamin" evidence="2">
    <location>
        <begin position="378"/>
        <end position="400"/>
    </location>
</feature>
<sequence>MNDIFTADENIDHIYQILELCGIYDEDESNQNIKAINEKSIVNLKDSLSPSSNSVDCKWDSCLNENFINNNLNNVKHLNEFNDSKYSQNVESMSGNDYKPPEASLLYFNSKLIKDNIEKMCGNINALNQTLDKNYTFVVQEIETTFKSFHRSLDKRKLQLFFQLDQMNRLKRNSLFHQKRALDKLKCSVQDYITRIKSNFDVANSIKNYVFQRELKKLVRVYDINSELCENEIRLILNHDADLYIKISEIGRIRSNLYPPRCFINECIGSDGYLIFTEKIPSKLTLNVCDHLRNQDSFCNVEMKSSLPKLFIRLLRVSSFEHLNSDETVEVYDSCDAQNEFKEIEVQSCVENEIIINQLKSKYVAKVMKLEFKIPFHGNYEFSILLRGKHIQKSPFRLKVLPLRNYVSLTRQIPVKKFGSSGSLNGCLCRPWGITCIKSTGQYVVADRSNNRIQVFSRHGTFDFAFGGSGTNPSEFSRPAGVTIVQIEEFERIIVADKDNHRIQLFTLNGEFTFMFGKSGSDYGQFHYPWDVSCNQLGYLAVSDTRNRRLQLFNVFNGDFITYFTLCNSTWSPRGLCFENDDHLFVSDFENHRIIEIHFFHKNEIVSNFSKKRICDSKLHRLSSNYTYCCGEIIKTSGFKNKRIKLKNDVTNFNDEIGENSNNIEYVEIGDVSLYLSLKNIFGSEGSNMGQI</sequence>
<feature type="repeat" description="NHL" evidence="3">
    <location>
        <begin position="463"/>
        <end position="509"/>
    </location>
</feature>
<dbReference type="GO" id="GO:0000209">
    <property type="term" value="P:protein polyubiquitination"/>
    <property type="evidence" value="ECO:0007669"/>
    <property type="project" value="TreeGrafter"/>
</dbReference>
<dbReference type="InterPro" id="IPR001258">
    <property type="entry name" value="NHL_repeat"/>
</dbReference>
<evidence type="ECO:0000256" key="2">
    <source>
        <dbReference type="PROSITE-ProRule" id="PRU00087"/>
    </source>
</evidence>
<dbReference type="AlphaFoldDB" id="A0A177AZE6"/>
<feature type="non-terminal residue" evidence="4">
    <location>
        <position position="692"/>
    </location>
</feature>
<feature type="repeat" description="NHL" evidence="3">
    <location>
        <begin position="516"/>
        <end position="556"/>
    </location>
</feature>
<dbReference type="GO" id="GO:0043161">
    <property type="term" value="P:proteasome-mediated ubiquitin-dependent protein catabolic process"/>
    <property type="evidence" value="ECO:0007669"/>
    <property type="project" value="TreeGrafter"/>
</dbReference>
<evidence type="ECO:0000256" key="1">
    <source>
        <dbReference type="ARBA" id="ARBA00022737"/>
    </source>
</evidence>
<dbReference type="PROSITE" id="PS51125">
    <property type="entry name" value="NHL"/>
    <property type="match status" value="3"/>
</dbReference>
<proteinExistence type="predicted"/>
<evidence type="ECO:0000313" key="4">
    <source>
        <dbReference type="EMBL" id="OAF67356.1"/>
    </source>
</evidence>
<comment type="caution">
    <text evidence="4">The sequence shown here is derived from an EMBL/GenBank/DDBJ whole genome shotgun (WGS) entry which is preliminary data.</text>
</comment>
<dbReference type="GO" id="GO:0061630">
    <property type="term" value="F:ubiquitin protein ligase activity"/>
    <property type="evidence" value="ECO:0007669"/>
    <property type="project" value="TreeGrafter"/>
</dbReference>
<gene>
    <name evidence="4" type="ORF">A3Q56_04931</name>
</gene>
<accession>A0A177AZE6</accession>
<dbReference type="InterPro" id="IPR050952">
    <property type="entry name" value="TRIM-NHL_E3_ligases"/>
</dbReference>
<dbReference type="PANTHER" id="PTHR24104">
    <property type="entry name" value="E3 UBIQUITIN-PROTEIN LIGASE NHLRC1-RELATED"/>
    <property type="match status" value="1"/>
</dbReference>
<dbReference type="InterPro" id="IPR017868">
    <property type="entry name" value="Filamin/ABP280_repeat-like"/>
</dbReference>
<keyword evidence="5" id="KW-1185">Reference proteome</keyword>
<evidence type="ECO:0000313" key="5">
    <source>
        <dbReference type="Proteomes" id="UP000078046"/>
    </source>
</evidence>
<organism evidence="4 5">
    <name type="scientific">Intoshia linei</name>
    <dbReference type="NCBI Taxonomy" id="1819745"/>
    <lineage>
        <taxon>Eukaryota</taxon>
        <taxon>Metazoa</taxon>
        <taxon>Spiralia</taxon>
        <taxon>Lophotrochozoa</taxon>
        <taxon>Mesozoa</taxon>
        <taxon>Orthonectida</taxon>
        <taxon>Rhopaluridae</taxon>
        <taxon>Intoshia</taxon>
    </lineage>
</organism>
<dbReference type="SUPFAM" id="SSF101898">
    <property type="entry name" value="NHL repeat"/>
    <property type="match status" value="1"/>
</dbReference>
<feature type="repeat" description="NHL" evidence="3">
    <location>
        <begin position="415"/>
        <end position="459"/>
    </location>
</feature>
<dbReference type="Gene3D" id="2.120.10.30">
    <property type="entry name" value="TolB, C-terminal domain"/>
    <property type="match status" value="2"/>
</dbReference>
<dbReference type="PANTHER" id="PTHR24104:SF48">
    <property type="entry name" value="PROTEIN WECH"/>
    <property type="match status" value="1"/>
</dbReference>
<dbReference type="OrthoDB" id="342730at2759"/>
<name>A0A177AZE6_9BILA</name>
<keyword evidence="1" id="KW-0677">Repeat</keyword>
<dbReference type="PROSITE" id="PS50194">
    <property type="entry name" value="FILAMIN_REPEAT"/>
    <property type="match status" value="1"/>
</dbReference>
<protein>
    <submittedName>
        <fullName evidence="4">E3 ubiquitin-protein ligase TRIM71</fullName>
    </submittedName>
</protein>
<dbReference type="InterPro" id="IPR011042">
    <property type="entry name" value="6-blade_b-propeller_TolB-like"/>
</dbReference>
<evidence type="ECO:0000256" key="3">
    <source>
        <dbReference type="PROSITE-ProRule" id="PRU00504"/>
    </source>
</evidence>
<reference evidence="4 5" key="1">
    <citation type="submission" date="2016-04" db="EMBL/GenBank/DDBJ databases">
        <title>The genome of Intoshia linei affirms orthonectids as highly simplified spiralians.</title>
        <authorList>
            <person name="Mikhailov K.V."/>
            <person name="Slusarev G.S."/>
            <person name="Nikitin M.A."/>
            <person name="Logacheva M.D."/>
            <person name="Penin A."/>
            <person name="Aleoshin V."/>
            <person name="Panchin Y.V."/>
        </authorList>
    </citation>
    <scope>NUCLEOTIDE SEQUENCE [LARGE SCALE GENOMIC DNA]</scope>
    <source>
        <strain evidence="4">Intl2013</strain>
        <tissue evidence="4">Whole animal</tissue>
    </source>
</reference>
<dbReference type="Proteomes" id="UP000078046">
    <property type="component" value="Unassembled WGS sequence"/>
</dbReference>